<comment type="caution">
    <text evidence="2">The sequence shown here is derived from an EMBL/GenBank/DDBJ whole genome shotgun (WGS) entry which is preliminary data.</text>
</comment>
<evidence type="ECO:0000313" key="3">
    <source>
        <dbReference type="Proteomes" id="UP000299102"/>
    </source>
</evidence>
<sequence>MARGRDGDYRRRTVVHVGSVQTRASVSSAHIALVGSTNGKRRTIGGALERAADTRRDSEYNDARPSARPRRPRSMSHVEAQNPIKRYTQSRSEYNIKSRRDSRLLPLPMNNDAQMYPASGGAGAGGTPSEARSQPTKSQFR</sequence>
<feature type="region of interest" description="Disordered" evidence="1">
    <location>
        <begin position="35"/>
        <end position="141"/>
    </location>
</feature>
<evidence type="ECO:0000313" key="2">
    <source>
        <dbReference type="EMBL" id="GBP02464.1"/>
    </source>
</evidence>
<name>A0A4C1SKE8_EUMVA</name>
<dbReference type="AlphaFoldDB" id="A0A4C1SKE8"/>
<accession>A0A4C1SKE8</accession>
<dbReference type="Proteomes" id="UP000299102">
    <property type="component" value="Unassembled WGS sequence"/>
</dbReference>
<protein>
    <submittedName>
        <fullName evidence="2">Uncharacterized protein</fullName>
    </submittedName>
</protein>
<organism evidence="2 3">
    <name type="scientific">Eumeta variegata</name>
    <name type="common">Bagworm moth</name>
    <name type="synonym">Eumeta japonica</name>
    <dbReference type="NCBI Taxonomy" id="151549"/>
    <lineage>
        <taxon>Eukaryota</taxon>
        <taxon>Metazoa</taxon>
        <taxon>Ecdysozoa</taxon>
        <taxon>Arthropoda</taxon>
        <taxon>Hexapoda</taxon>
        <taxon>Insecta</taxon>
        <taxon>Pterygota</taxon>
        <taxon>Neoptera</taxon>
        <taxon>Endopterygota</taxon>
        <taxon>Lepidoptera</taxon>
        <taxon>Glossata</taxon>
        <taxon>Ditrysia</taxon>
        <taxon>Tineoidea</taxon>
        <taxon>Psychidae</taxon>
        <taxon>Oiketicinae</taxon>
        <taxon>Eumeta</taxon>
    </lineage>
</organism>
<feature type="compositionally biased region" description="Basic and acidic residues" evidence="1">
    <location>
        <begin position="50"/>
        <end position="62"/>
    </location>
</feature>
<proteinExistence type="predicted"/>
<feature type="compositionally biased region" description="Basic and acidic residues" evidence="1">
    <location>
        <begin position="94"/>
        <end position="103"/>
    </location>
</feature>
<gene>
    <name evidence="2" type="ORF">EVAR_100808_1</name>
</gene>
<feature type="compositionally biased region" description="Polar residues" evidence="1">
    <location>
        <begin position="130"/>
        <end position="141"/>
    </location>
</feature>
<evidence type="ECO:0000256" key="1">
    <source>
        <dbReference type="SAM" id="MobiDB-lite"/>
    </source>
</evidence>
<keyword evidence="3" id="KW-1185">Reference proteome</keyword>
<reference evidence="2 3" key="1">
    <citation type="journal article" date="2019" name="Commun. Biol.">
        <title>The bagworm genome reveals a unique fibroin gene that provides high tensile strength.</title>
        <authorList>
            <person name="Kono N."/>
            <person name="Nakamura H."/>
            <person name="Ohtoshi R."/>
            <person name="Tomita M."/>
            <person name="Numata K."/>
            <person name="Arakawa K."/>
        </authorList>
    </citation>
    <scope>NUCLEOTIDE SEQUENCE [LARGE SCALE GENOMIC DNA]</scope>
</reference>
<dbReference type="EMBL" id="BGZK01003549">
    <property type="protein sequence ID" value="GBP02464.1"/>
    <property type="molecule type" value="Genomic_DNA"/>
</dbReference>